<evidence type="ECO:0000313" key="3">
    <source>
        <dbReference type="Proteomes" id="UP000638353"/>
    </source>
</evidence>
<accession>A0A919CFT7</accession>
<reference evidence="2" key="1">
    <citation type="journal article" date="2014" name="Int. J. Syst. Evol. Microbiol.">
        <title>Complete genome sequence of Corynebacterium casei LMG S-19264T (=DSM 44701T), isolated from a smear-ripened cheese.</title>
        <authorList>
            <consortium name="US DOE Joint Genome Institute (JGI-PGF)"/>
            <person name="Walter F."/>
            <person name="Albersmeier A."/>
            <person name="Kalinowski J."/>
            <person name="Ruckert C."/>
        </authorList>
    </citation>
    <scope>NUCLEOTIDE SEQUENCE</scope>
    <source>
        <strain evidence="2">JCM 4637</strain>
    </source>
</reference>
<dbReference type="RefSeq" id="WP_189828518.1">
    <property type="nucleotide sequence ID" value="NZ_BMVC01000033.1"/>
</dbReference>
<evidence type="ECO:0000256" key="1">
    <source>
        <dbReference type="SAM" id="MobiDB-lite"/>
    </source>
</evidence>
<proteinExistence type="predicted"/>
<reference evidence="2" key="2">
    <citation type="submission" date="2020-09" db="EMBL/GenBank/DDBJ databases">
        <authorList>
            <person name="Sun Q."/>
            <person name="Ohkuma M."/>
        </authorList>
    </citation>
    <scope>NUCLEOTIDE SEQUENCE</scope>
    <source>
        <strain evidence="2">JCM 4637</strain>
    </source>
</reference>
<sequence>MTTSAAGNEDDRPLYERAGDLHRRGRPEEALVLLQEHLQQHPGDLAARYALGICLTDTARHAEARVQFRRTLDDDPRHYQAAYRLGRLLEADADPAGAADAYRQVLAAVAEFRDTATRLRTCAEAAGDAVRPGMPGLPPMPPSLPGGPVLTGRTLVPGPPTLRSQSEAHRVADRGIEKYAVRLRPRHLAPALLGKAALATAAAVLASHVLGTGQIEVGAARSRGRG</sequence>
<feature type="region of interest" description="Disordered" evidence="1">
    <location>
        <begin position="1"/>
        <end position="21"/>
    </location>
</feature>
<evidence type="ECO:0000313" key="2">
    <source>
        <dbReference type="EMBL" id="GHD19258.1"/>
    </source>
</evidence>
<feature type="compositionally biased region" description="Basic and acidic residues" evidence="1">
    <location>
        <begin position="9"/>
        <end position="21"/>
    </location>
</feature>
<dbReference type="Gene3D" id="1.25.40.10">
    <property type="entry name" value="Tetratricopeptide repeat domain"/>
    <property type="match status" value="1"/>
</dbReference>
<name>A0A919CFT7_9ACTN</name>
<dbReference type="Proteomes" id="UP000638353">
    <property type="component" value="Unassembled WGS sequence"/>
</dbReference>
<evidence type="ECO:0008006" key="4">
    <source>
        <dbReference type="Google" id="ProtNLM"/>
    </source>
</evidence>
<protein>
    <recommendedName>
        <fullName evidence="4">Tetratricopeptide repeat protein</fullName>
    </recommendedName>
</protein>
<comment type="caution">
    <text evidence="2">The sequence shown here is derived from an EMBL/GenBank/DDBJ whole genome shotgun (WGS) entry which is preliminary data.</text>
</comment>
<organism evidence="2 3">
    <name type="scientific">Streptomyces finlayi</name>
    <dbReference type="NCBI Taxonomy" id="67296"/>
    <lineage>
        <taxon>Bacteria</taxon>
        <taxon>Bacillati</taxon>
        <taxon>Actinomycetota</taxon>
        <taxon>Actinomycetes</taxon>
        <taxon>Kitasatosporales</taxon>
        <taxon>Streptomycetaceae</taxon>
        <taxon>Streptomyces</taxon>
    </lineage>
</organism>
<dbReference type="SUPFAM" id="SSF48452">
    <property type="entry name" value="TPR-like"/>
    <property type="match status" value="1"/>
</dbReference>
<dbReference type="EMBL" id="BMVC01000033">
    <property type="protein sequence ID" value="GHD19258.1"/>
    <property type="molecule type" value="Genomic_DNA"/>
</dbReference>
<dbReference type="Pfam" id="PF14559">
    <property type="entry name" value="TPR_19"/>
    <property type="match status" value="1"/>
</dbReference>
<dbReference type="InterPro" id="IPR011990">
    <property type="entry name" value="TPR-like_helical_dom_sf"/>
</dbReference>
<dbReference type="AlphaFoldDB" id="A0A919CFT7"/>
<gene>
    <name evidence="2" type="ORF">GCM10010334_82750</name>
</gene>